<dbReference type="PANTHER" id="PTHR31284:SF10">
    <property type="entry name" value="ACID PHOSPHATASE-LIKE PROTEIN"/>
    <property type="match status" value="1"/>
</dbReference>
<dbReference type="InterPro" id="IPR036412">
    <property type="entry name" value="HAD-like_sf"/>
</dbReference>
<dbReference type="InterPro" id="IPR005519">
    <property type="entry name" value="Acid_phosphat_B-like"/>
</dbReference>
<dbReference type="SFLD" id="SFLDS00003">
    <property type="entry name" value="Haloacid_Dehalogenase"/>
    <property type="match status" value="1"/>
</dbReference>
<keyword evidence="1" id="KW-0732">Signal</keyword>
<evidence type="ECO:0000256" key="1">
    <source>
        <dbReference type="ARBA" id="ARBA00022729"/>
    </source>
</evidence>
<dbReference type="RefSeq" id="WP_309940745.1">
    <property type="nucleotide sequence ID" value="NZ_AP025306.1"/>
</dbReference>
<comment type="caution">
    <text evidence="2">The sequence shown here is derived from an EMBL/GenBank/DDBJ whole genome shotgun (WGS) entry which is preliminary data.</text>
</comment>
<organism evidence="2 3">
    <name type="scientific">Aureibacter tunicatorum</name>
    <dbReference type="NCBI Taxonomy" id="866807"/>
    <lineage>
        <taxon>Bacteria</taxon>
        <taxon>Pseudomonadati</taxon>
        <taxon>Bacteroidota</taxon>
        <taxon>Cytophagia</taxon>
        <taxon>Cytophagales</taxon>
        <taxon>Persicobacteraceae</taxon>
        <taxon>Aureibacter</taxon>
    </lineage>
</organism>
<dbReference type="PANTHER" id="PTHR31284">
    <property type="entry name" value="ACID PHOSPHATASE-LIKE PROTEIN"/>
    <property type="match status" value="1"/>
</dbReference>
<dbReference type="InterPro" id="IPR023214">
    <property type="entry name" value="HAD_sf"/>
</dbReference>
<dbReference type="Pfam" id="PF03767">
    <property type="entry name" value="Acid_phosphat_B"/>
    <property type="match status" value="1"/>
</dbReference>
<dbReference type="SFLD" id="SFLDG01125">
    <property type="entry name" value="C1.1:_Acid_Phosphatase_Like"/>
    <property type="match status" value="1"/>
</dbReference>
<sequence length="271" mass="31085">MKLNSLLSFIFLAAIACSPKENSQSDHSLTHSELLSEQSLLSVLWYQQSAEMKAIYAQSYNLAKILMERNLDELEEGQRPAVILDIDETVLDNSPFQEKMIERGETFSVKAWNEWVDRGEAKLLPGAKDFLEFAGQKGVAIFYISNRHVSTFDATLENLKKFNLPQANADHLLLKEETSNKTARRNKVNEEYKTILFIGDNLTDFKHSYANRGEDMGTEYFLQTIDSLLKYAVILPNPMYGEWEHAIYNNQKGAEADQKVKFRKKHIESGY</sequence>
<dbReference type="Gene3D" id="3.40.50.1000">
    <property type="entry name" value="HAD superfamily/HAD-like"/>
    <property type="match status" value="1"/>
</dbReference>
<accession>A0AAE4BUD1</accession>
<dbReference type="Proteomes" id="UP001185092">
    <property type="component" value="Unassembled WGS sequence"/>
</dbReference>
<keyword evidence="3" id="KW-1185">Reference proteome</keyword>
<dbReference type="SUPFAM" id="SSF56784">
    <property type="entry name" value="HAD-like"/>
    <property type="match status" value="1"/>
</dbReference>
<evidence type="ECO:0000313" key="2">
    <source>
        <dbReference type="EMBL" id="MDR6240643.1"/>
    </source>
</evidence>
<reference evidence="2" key="1">
    <citation type="submission" date="2023-07" db="EMBL/GenBank/DDBJ databases">
        <title>Genomic Encyclopedia of Type Strains, Phase IV (KMG-IV): sequencing the most valuable type-strain genomes for metagenomic binning, comparative biology and taxonomic classification.</title>
        <authorList>
            <person name="Goeker M."/>
        </authorList>
    </citation>
    <scope>NUCLEOTIDE SEQUENCE</scope>
    <source>
        <strain evidence="2">DSM 26174</strain>
    </source>
</reference>
<name>A0AAE4BUD1_9BACT</name>
<dbReference type="GO" id="GO:0009279">
    <property type="term" value="C:cell outer membrane"/>
    <property type="evidence" value="ECO:0007669"/>
    <property type="project" value="InterPro"/>
</dbReference>
<dbReference type="NCBIfam" id="TIGR01533">
    <property type="entry name" value="lipo_e_P4"/>
    <property type="match status" value="1"/>
</dbReference>
<dbReference type="PIRSF" id="PIRSF019271">
    <property type="entry name" value="Acid_Ptase_C"/>
    <property type="match status" value="1"/>
</dbReference>
<protein>
    <submittedName>
        <fullName evidence="2">5'-nucleotidase (Lipoprotein e(P4) family)</fullName>
    </submittedName>
</protein>
<dbReference type="AlphaFoldDB" id="A0AAE4BUD1"/>
<gene>
    <name evidence="2" type="ORF">HNQ88_003719</name>
</gene>
<dbReference type="PROSITE" id="PS51257">
    <property type="entry name" value="PROKAR_LIPOPROTEIN"/>
    <property type="match status" value="1"/>
</dbReference>
<dbReference type="InterPro" id="IPR006423">
    <property type="entry name" value="Lipo_e_P4"/>
</dbReference>
<proteinExistence type="predicted"/>
<dbReference type="EMBL" id="JAVDQD010000005">
    <property type="protein sequence ID" value="MDR6240643.1"/>
    <property type="molecule type" value="Genomic_DNA"/>
</dbReference>
<evidence type="ECO:0000313" key="3">
    <source>
        <dbReference type="Proteomes" id="UP001185092"/>
    </source>
</evidence>